<protein>
    <submittedName>
        <fullName evidence="4">DUF2207 domain-containing protein</fullName>
    </submittedName>
</protein>
<feature type="domain" description="DUF2207" evidence="2">
    <location>
        <begin position="36"/>
        <end position="242"/>
    </location>
</feature>
<keyword evidence="1" id="KW-0472">Membrane</keyword>
<dbReference type="InterPro" id="IPR018702">
    <property type="entry name" value="DUF2207"/>
</dbReference>
<dbReference type="Pfam" id="PF09972">
    <property type="entry name" value="DUF2207"/>
    <property type="match status" value="1"/>
</dbReference>
<organism evidence="4 5">
    <name type="scientific">Candidatus Dojkabacteria bacterium</name>
    <dbReference type="NCBI Taxonomy" id="2099670"/>
    <lineage>
        <taxon>Bacteria</taxon>
        <taxon>Candidatus Dojkabacteria</taxon>
    </lineage>
</organism>
<feature type="transmembrane region" description="Helical" evidence="1">
    <location>
        <begin position="522"/>
        <end position="544"/>
    </location>
</feature>
<feature type="transmembrane region" description="Helical" evidence="1">
    <location>
        <begin position="328"/>
        <end position="355"/>
    </location>
</feature>
<proteinExistence type="predicted"/>
<dbReference type="Proteomes" id="UP000714915">
    <property type="component" value="Unassembled WGS sequence"/>
</dbReference>
<comment type="caution">
    <text evidence="4">The sequence shown here is derived from an EMBL/GenBank/DDBJ whole genome shotgun (WGS) entry which is preliminary data.</text>
</comment>
<evidence type="ECO:0000259" key="3">
    <source>
        <dbReference type="Pfam" id="PF20990"/>
    </source>
</evidence>
<keyword evidence="1" id="KW-1133">Transmembrane helix</keyword>
<dbReference type="EMBL" id="JAGQLF010000007">
    <property type="protein sequence ID" value="MCA9386584.1"/>
    <property type="molecule type" value="Genomic_DNA"/>
</dbReference>
<reference evidence="4" key="2">
    <citation type="journal article" date="2021" name="Microbiome">
        <title>Successional dynamics and alternative stable states in a saline activated sludge microbial community over 9 years.</title>
        <authorList>
            <person name="Wang Y."/>
            <person name="Ye J."/>
            <person name="Ju F."/>
            <person name="Liu L."/>
            <person name="Boyd J.A."/>
            <person name="Deng Y."/>
            <person name="Parks D.H."/>
            <person name="Jiang X."/>
            <person name="Yin X."/>
            <person name="Woodcroft B.J."/>
            <person name="Tyson G.W."/>
            <person name="Hugenholtz P."/>
            <person name="Polz M.F."/>
            <person name="Zhang T."/>
        </authorList>
    </citation>
    <scope>NUCLEOTIDE SEQUENCE</scope>
    <source>
        <strain evidence="4">HKST-UBA09</strain>
    </source>
</reference>
<sequence>MNKILKTHTLIITVVVVFTAGIFFKSKVLALTTEYPRYDVTVDIQKNAAFTVTENLDAVFNGYLNGIRRDITLEDDNKTKVCNSSLAYTCGGFEFLLFKGMMVNGEKTSKDKYSLYTVDNGYVKSFRIEKRLKEEEEFVVNEKYNWEIQYDVYGGIQWLRSDNNSDELFPYFYWNVFPEGRESRIEDATLTVKFPASIEVDLEKFQWHGYLLDSQITSSYDTKNNSVIFKLKSVPAQTHTTLSYQFEQNDLDRLASVEFNFKKPSLGADLYFNGFKIEALQDNKIENIPSGKYTISADRLGYNKEDYDLNLSPLSNEVIEVSLTPTPWMMLLILLNNILFVIGIVGTVIAPIFVYRKWHRKGRDIDKIQTIVPKFSPPEGVRPYLLGSIKDEKVDRRDISGTIIDLAYRGFLKIKELKKNSEYELIKLGGKQGEMLDEIESDLLKAIFDNKDKVNTKNLKSASFTNKVFNLTKDIYQKMKDDGLFVENPESTRSSYVGLGIAGTVLGLIIAVGGSVGTTVLIGELSFLTIGVALTVVGIGYLIIAQYMPAKTHKGSEVYSEIRGFKMYMETAERFRVQNLTPETFEKYLSYAIVFGIEKQWAKNFKDIYNHAPEWYEGSDITDAVLFSSFARNFASTTENTFTNVSSSSGFGSGGGWSGGGFSSGSSFGGFSGGGGGGGSVGGW</sequence>
<reference evidence="4" key="1">
    <citation type="submission" date="2020-04" db="EMBL/GenBank/DDBJ databases">
        <authorList>
            <person name="Zhang T."/>
        </authorList>
    </citation>
    <scope>NUCLEOTIDE SEQUENCE</scope>
    <source>
        <strain evidence="4">HKST-UBA09</strain>
    </source>
</reference>
<keyword evidence="1" id="KW-0812">Transmembrane</keyword>
<evidence type="ECO:0000313" key="5">
    <source>
        <dbReference type="Proteomes" id="UP000714915"/>
    </source>
</evidence>
<dbReference type="Pfam" id="PF20990">
    <property type="entry name" value="DUF2207_C"/>
    <property type="match status" value="1"/>
</dbReference>
<name>A0A955L9J6_9BACT</name>
<feature type="transmembrane region" description="Helical" evidence="1">
    <location>
        <begin position="496"/>
        <end position="516"/>
    </location>
</feature>
<accession>A0A955L9J6</accession>
<dbReference type="AlphaFoldDB" id="A0A955L9J6"/>
<evidence type="ECO:0000256" key="1">
    <source>
        <dbReference type="SAM" id="Phobius"/>
    </source>
</evidence>
<evidence type="ECO:0000313" key="4">
    <source>
        <dbReference type="EMBL" id="MCA9386584.1"/>
    </source>
</evidence>
<feature type="domain" description="Predicted membrane protein YciQ-like C-terminal" evidence="3">
    <location>
        <begin position="374"/>
        <end position="605"/>
    </location>
</feature>
<dbReference type="InterPro" id="IPR048389">
    <property type="entry name" value="YciQ-like_C"/>
</dbReference>
<gene>
    <name evidence="4" type="ORF">KC669_00975</name>
</gene>
<evidence type="ECO:0000259" key="2">
    <source>
        <dbReference type="Pfam" id="PF09972"/>
    </source>
</evidence>